<evidence type="ECO:0000313" key="2">
    <source>
        <dbReference type="EMBL" id="KAK9819472.1"/>
    </source>
</evidence>
<feature type="region of interest" description="Disordered" evidence="1">
    <location>
        <begin position="85"/>
        <end position="140"/>
    </location>
</feature>
<dbReference type="PANTHER" id="PTHR36372">
    <property type="entry name" value="EXPRESSED PROTEIN"/>
    <property type="match status" value="1"/>
</dbReference>
<proteinExistence type="predicted"/>
<dbReference type="EMBL" id="JALJOS010000047">
    <property type="protein sequence ID" value="KAK9819472.1"/>
    <property type="molecule type" value="Genomic_DNA"/>
</dbReference>
<keyword evidence="3" id="KW-1185">Reference proteome</keyword>
<organism evidence="2 3">
    <name type="scientific">Apatococcus lobatus</name>
    <dbReference type="NCBI Taxonomy" id="904363"/>
    <lineage>
        <taxon>Eukaryota</taxon>
        <taxon>Viridiplantae</taxon>
        <taxon>Chlorophyta</taxon>
        <taxon>core chlorophytes</taxon>
        <taxon>Trebouxiophyceae</taxon>
        <taxon>Chlorellales</taxon>
        <taxon>Chlorellaceae</taxon>
        <taxon>Apatococcus</taxon>
    </lineage>
</organism>
<gene>
    <name evidence="2" type="ORF">WJX74_010786</name>
</gene>
<name>A0AAW1QDJ3_9CHLO</name>
<dbReference type="Proteomes" id="UP001438707">
    <property type="component" value="Unassembled WGS sequence"/>
</dbReference>
<evidence type="ECO:0000313" key="3">
    <source>
        <dbReference type="Proteomes" id="UP001438707"/>
    </source>
</evidence>
<reference evidence="2 3" key="1">
    <citation type="journal article" date="2024" name="Nat. Commun.">
        <title>Phylogenomics reveals the evolutionary origins of lichenization in chlorophyte algae.</title>
        <authorList>
            <person name="Puginier C."/>
            <person name="Libourel C."/>
            <person name="Otte J."/>
            <person name="Skaloud P."/>
            <person name="Haon M."/>
            <person name="Grisel S."/>
            <person name="Petersen M."/>
            <person name="Berrin J.G."/>
            <person name="Delaux P.M."/>
            <person name="Dal Grande F."/>
            <person name="Keller J."/>
        </authorList>
    </citation>
    <scope>NUCLEOTIDE SEQUENCE [LARGE SCALE GENOMIC DNA]</scope>
    <source>
        <strain evidence="2 3">SAG 2145</strain>
    </source>
</reference>
<sequence length="140" mass="15565">MGSSPFKITNTNAPVPAVCHTQLTSSLAAHNHQCSRFCSFKYLFGNVWLCTSSGKHHVCDRTCDQRIFWGNHHTICRLSKIVTPNTPNTPSCRPHGRKRCSADPNQENAGKRQHSGSSEQCSMEVDEWPLAASPEGTWAR</sequence>
<comment type="caution">
    <text evidence="2">The sequence shown here is derived from an EMBL/GenBank/DDBJ whole genome shotgun (WGS) entry which is preliminary data.</text>
</comment>
<evidence type="ECO:0000256" key="1">
    <source>
        <dbReference type="SAM" id="MobiDB-lite"/>
    </source>
</evidence>
<accession>A0AAW1QDJ3</accession>
<protein>
    <submittedName>
        <fullName evidence="2">Uncharacterized protein</fullName>
    </submittedName>
</protein>
<dbReference type="AlphaFoldDB" id="A0AAW1QDJ3"/>